<evidence type="ECO:0000259" key="2">
    <source>
        <dbReference type="PROSITE" id="PS50943"/>
    </source>
</evidence>
<organism evidence="3 4">
    <name type="scientific">Aurantimicrobium photophilum</name>
    <dbReference type="NCBI Taxonomy" id="1987356"/>
    <lineage>
        <taxon>Bacteria</taxon>
        <taxon>Bacillati</taxon>
        <taxon>Actinomycetota</taxon>
        <taxon>Actinomycetes</taxon>
        <taxon>Micrococcales</taxon>
        <taxon>Microbacteriaceae</taxon>
        <taxon>Aurantimicrobium</taxon>
    </lineage>
</organism>
<dbReference type="PANTHER" id="PTHR46797">
    <property type="entry name" value="HTH-TYPE TRANSCRIPTIONAL REGULATOR"/>
    <property type="match status" value="1"/>
</dbReference>
<protein>
    <submittedName>
        <fullName evidence="3">Antitoxin HipB</fullName>
    </submittedName>
</protein>
<accession>A0A2Z3RYM3</accession>
<dbReference type="Proteomes" id="UP000246894">
    <property type="component" value="Chromosome"/>
</dbReference>
<evidence type="ECO:0000313" key="4">
    <source>
        <dbReference type="Proteomes" id="UP000246894"/>
    </source>
</evidence>
<dbReference type="GO" id="GO:0005829">
    <property type="term" value="C:cytosol"/>
    <property type="evidence" value="ECO:0007669"/>
    <property type="project" value="TreeGrafter"/>
</dbReference>
<dbReference type="SMART" id="SM00530">
    <property type="entry name" value="HTH_XRE"/>
    <property type="match status" value="1"/>
</dbReference>
<dbReference type="InterPro" id="IPR001387">
    <property type="entry name" value="Cro/C1-type_HTH"/>
</dbReference>
<keyword evidence="4" id="KW-1185">Reference proteome</keyword>
<dbReference type="AlphaFoldDB" id="A0A2Z3RYM3"/>
<gene>
    <name evidence="3" type="ORF">AURMO_00419</name>
</gene>
<dbReference type="Gene3D" id="1.10.260.40">
    <property type="entry name" value="lambda repressor-like DNA-binding domains"/>
    <property type="match status" value="1"/>
</dbReference>
<dbReference type="OrthoDB" id="5074395at2"/>
<dbReference type="CDD" id="cd00093">
    <property type="entry name" value="HTH_XRE"/>
    <property type="match status" value="1"/>
</dbReference>
<evidence type="ECO:0000256" key="1">
    <source>
        <dbReference type="ARBA" id="ARBA00023125"/>
    </source>
</evidence>
<dbReference type="KEGG" id="aum:AURMO_00419"/>
<evidence type="ECO:0000313" key="3">
    <source>
        <dbReference type="EMBL" id="AWR21036.1"/>
    </source>
</evidence>
<dbReference type="GO" id="GO:0003677">
    <property type="term" value="F:DNA binding"/>
    <property type="evidence" value="ECO:0007669"/>
    <property type="project" value="UniProtKB-KW"/>
</dbReference>
<name>A0A2Z3RYM3_9MICO</name>
<sequence>MSEDITNYEHKFALAIKHFRKSRGLSQEALAHKAGLDRKTINRIEQGHYTPTMTNFFSISAALEVEPQELLTAHVGG</sequence>
<dbReference type="PANTHER" id="PTHR46797:SF1">
    <property type="entry name" value="METHYLPHOSPHONATE SYNTHASE"/>
    <property type="match status" value="1"/>
</dbReference>
<dbReference type="GO" id="GO:0003700">
    <property type="term" value="F:DNA-binding transcription factor activity"/>
    <property type="evidence" value="ECO:0007669"/>
    <property type="project" value="TreeGrafter"/>
</dbReference>
<dbReference type="PROSITE" id="PS50943">
    <property type="entry name" value="HTH_CROC1"/>
    <property type="match status" value="1"/>
</dbReference>
<dbReference type="SUPFAM" id="SSF47413">
    <property type="entry name" value="lambda repressor-like DNA-binding domains"/>
    <property type="match status" value="1"/>
</dbReference>
<dbReference type="InterPro" id="IPR050807">
    <property type="entry name" value="TransReg_Diox_bact_type"/>
</dbReference>
<dbReference type="InterPro" id="IPR010982">
    <property type="entry name" value="Lambda_DNA-bd_dom_sf"/>
</dbReference>
<keyword evidence="1" id="KW-0238">DNA-binding</keyword>
<dbReference type="Pfam" id="PF01381">
    <property type="entry name" value="HTH_3"/>
    <property type="match status" value="1"/>
</dbReference>
<reference evidence="3 4" key="1">
    <citation type="submission" date="2017-10" db="EMBL/GenBank/DDBJ databases">
        <title>Genome of an Actinobacterium that displays light-enhanced growth.</title>
        <authorList>
            <person name="Maresca J.A."/>
            <person name="Hempel P."/>
            <person name="Shevchenko O."/>
            <person name="Miller K.J."/>
            <person name="Hahn M.W."/>
        </authorList>
    </citation>
    <scope>NUCLEOTIDE SEQUENCE [LARGE SCALE GENOMIC DNA]</scope>
    <source>
        <strain evidence="3 4">MWH-Mo1</strain>
    </source>
</reference>
<dbReference type="EMBL" id="CP023994">
    <property type="protein sequence ID" value="AWR21036.1"/>
    <property type="molecule type" value="Genomic_DNA"/>
</dbReference>
<dbReference type="RefSeq" id="WP_110232923.1">
    <property type="nucleotide sequence ID" value="NZ_CP023994.1"/>
</dbReference>
<proteinExistence type="predicted"/>
<feature type="domain" description="HTH cro/C1-type" evidence="2">
    <location>
        <begin position="16"/>
        <end position="70"/>
    </location>
</feature>